<gene>
    <name evidence="1" type="ORF">BK742_13885</name>
</gene>
<organism evidence="1 2">
    <name type="scientific">Bacillus thuringiensis serovar pingluonsis</name>
    <dbReference type="NCBI Taxonomy" id="180881"/>
    <lineage>
        <taxon>Bacteria</taxon>
        <taxon>Bacillati</taxon>
        <taxon>Bacillota</taxon>
        <taxon>Bacilli</taxon>
        <taxon>Bacillales</taxon>
        <taxon>Bacillaceae</taxon>
        <taxon>Bacillus</taxon>
        <taxon>Bacillus cereus group</taxon>
    </lineage>
</organism>
<evidence type="ECO:0000313" key="1">
    <source>
        <dbReference type="EMBL" id="OTY44167.1"/>
    </source>
</evidence>
<dbReference type="Proteomes" id="UP000195089">
    <property type="component" value="Unassembled WGS sequence"/>
</dbReference>
<dbReference type="AlphaFoldDB" id="A0A243BE43"/>
<sequence>MAKKKSSKRVSFSAYQIDVQYIQKSNSGKADTIKDTWDAEFFGKLLREIHARDNSAKKFVVSDEWFMLLSDLQEDEHTIYGNFKCAEYGRVADLIHADTLKSRTNPRQMREGEEDYVHFMIRKKDGFVLLQYNIKLNRSKLQDYLDRHGKNTLMNSSYCSFNICSLLSVDFIEDLKRLDKIKSTKIEITSKVDTGENEFIREMQGEMEELEATHVSLEFKAKRVKEGLQSIVPYINKFRGQRGVTSIKVIGEHKGAEKSINIDKSHEIYRPDVKVDKNNNPSSEDLYDKIASIIKGRDSLKRSE</sequence>
<dbReference type="RefSeq" id="WP_088119621.1">
    <property type="nucleotide sequence ID" value="NZ_NFDL01000050.1"/>
</dbReference>
<protein>
    <recommendedName>
        <fullName evidence="3">DUF4747 domain-containing protein</fullName>
    </recommendedName>
</protein>
<evidence type="ECO:0000313" key="2">
    <source>
        <dbReference type="Proteomes" id="UP000195089"/>
    </source>
</evidence>
<name>A0A243BE43_BACTU</name>
<proteinExistence type="predicted"/>
<comment type="caution">
    <text evidence="1">The sequence shown here is derived from an EMBL/GenBank/DDBJ whole genome shotgun (WGS) entry which is preliminary data.</text>
</comment>
<reference evidence="1 2" key="1">
    <citation type="submission" date="2016-10" db="EMBL/GenBank/DDBJ databases">
        <title>Comparative genomics of Bacillus thuringiensis reveals a path to pathogens against multiple invertebrate hosts.</title>
        <authorList>
            <person name="Zheng J."/>
            <person name="Gao Q."/>
            <person name="Liu H."/>
            <person name="Peng D."/>
            <person name="Ruan L."/>
            <person name="Sun M."/>
        </authorList>
    </citation>
    <scope>NUCLEOTIDE SEQUENCE [LARGE SCALE GENOMIC DNA]</scope>
    <source>
        <strain evidence="1">BGSC 4BX1</strain>
    </source>
</reference>
<evidence type="ECO:0008006" key="3">
    <source>
        <dbReference type="Google" id="ProtNLM"/>
    </source>
</evidence>
<dbReference type="EMBL" id="NFDL01000050">
    <property type="protein sequence ID" value="OTY44167.1"/>
    <property type="molecule type" value="Genomic_DNA"/>
</dbReference>
<accession>A0A243BE43</accession>